<evidence type="ECO:0000313" key="2">
    <source>
        <dbReference type="Proteomes" id="UP000593571"/>
    </source>
</evidence>
<comment type="caution">
    <text evidence="1">The sequence shown here is derived from an EMBL/GenBank/DDBJ whole genome shotgun (WGS) entry which is preliminary data.</text>
</comment>
<keyword evidence="2" id="KW-1185">Reference proteome</keyword>
<sequence>MTSLRQLRQPCLPGLSNCTSDPILTSRMRRLEEVFSPERVAELWWPSCYQPEDKANTKMAEYRDERAWDVVSLKLPIQSALKHALQQDFHLYRDHKFSHCLSHLDWGFYYLQLEGSSLIKPLREMTHGKTILAASS</sequence>
<protein>
    <submittedName>
        <fullName evidence="1">Uncharacterized protein</fullName>
    </submittedName>
</protein>
<dbReference type="EMBL" id="JACASE010000014">
    <property type="protein sequence ID" value="KAF6410429.1"/>
    <property type="molecule type" value="Genomic_DNA"/>
</dbReference>
<dbReference type="AlphaFoldDB" id="A0A7J8CI08"/>
<reference evidence="1 2" key="1">
    <citation type="journal article" date="2020" name="Nature">
        <title>Six reference-quality genomes reveal evolution of bat adaptations.</title>
        <authorList>
            <person name="Jebb D."/>
            <person name="Huang Z."/>
            <person name="Pippel M."/>
            <person name="Hughes G.M."/>
            <person name="Lavrichenko K."/>
            <person name="Devanna P."/>
            <person name="Winkler S."/>
            <person name="Jermiin L.S."/>
            <person name="Skirmuntt E.C."/>
            <person name="Katzourakis A."/>
            <person name="Burkitt-Gray L."/>
            <person name="Ray D.A."/>
            <person name="Sullivan K.A.M."/>
            <person name="Roscito J.G."/>
            <person name="Kirilenko B.M."/>
            <person name="Davalos L.M."/>
            <person name="Corthals A.P."/>
            <person name="Power M.L."/>
            <person name="Jones G."/>
            <person name="Ransome R.D."/>
            <person name="Dechmann D.K.N."/>
            <person name="Locatelli A.G."/>
            <person name="Puechmaille S.J."/>
            <person name="Fedrigo O."/>
            <person name="Jarvis E.D."/>
            <person name="Hiller M."/>
            <person name="Vernes S.C."/>
            <person name="Myers E.W."/>
            <person name="Teeling E.C."/>
        </authorList>
    </citation>
    <scope>NUCLEOTIDE SEQUENCE [LARGE SCALE GENOMIC DNA]</scope>
    <source>
        <strain evidence="1">MRouAeg1</strain>
        <tissue evidence="1">Muscle</tissue>
    </source>
</reference>
<evidence type="ECO:0000313" key="1">
    <source>
        <dbReference type="EMBL" id="KAF6410429.1"/>
    </source>
</evidence>
<organism evidence="1 2">
    <name type="scientific">Rousettus aegyptiacus</name>
    <name type="common">Egyptian fruit bat</name>
    <name type="synonym">Pteropus aegyptiacus</name>
    <dbReference type="NCBI Taxonomy" id="9407"/>
    <lineage>
        <taxon>Eukaryota</taxon>
        <taxon>Metazoa</taxon>
        <taxon>Chordata</taxon>
        <taxon>Craniata</taxon>
        <taxon>Vertebrata</taxon>
        <taxon>Euteleostomi</taxon>
        <taxon>Mammalia</taxon>
        <taxon>Eutheria</taxon>
        <taxon>Laurasiatheria</taxon>
        <taxon>Chiroptera</taxon>
        <taxon>Yinpterochiroptera</taxon>
        <taxon>Pteropodoidea</taxon>
        <taxon>Pteropodidae</taxon>
        <taxon>Rousettinae</taxon>
        <taxon>Rousettus</taxon>
    </lineage>
</organism>
<gene>
    <name evidence="1" type="ORF">HJG63_008988</name>
</gene>
<proteinExistence type="predicted"/>
<dbReference type="Proteomes" id="UP000593571">
    <property type="component" value="Unassembled WGS sequence"/>
</dbReference>
<name>A0A7J8CI08_ROUAE</name>
<accession>A0A7J8CI08</accession>